<organism evidence="1 2">
    <name type="scientific">Bordetella flabilis</name>
    <dbReference type="NCBI Taxonomy" id="463014"/>
    <lineage>
        <taxon>Bacteria</taxon>
        <taxon>Pseudomonadati</taxon>
        <taxon>Pseudomonadota</taxon>
        <taxon>Betaproteobacteria</taxon>
        <taxon>Burkholderiales</taxon>
        <taxon>Alcaligenaceae</taxon>
        <taxon>Bordetella</taxon>
    </lineage>
</organism>
<evidence type="ECO:0000313" key="1">
    <source>
        <dbReference type="EMBL" id="ANN80867.1"/>
    </source>
</evidence>
<keyword evidence="2" id="KW-1185">Reference proteome</keyword>
<reference evidence="1 2" key="1">
    <citation type="submission" date="2016-06" db="EMBL/GenBank/DDBJ databases">
        <title>Complete genome sequences of Bordetella bronchialis and Bordetella flabilis.</title>
        <authorList>
            <person name="LiPuma J.J."/>
            <person name="Spilker T."/>
        </authorList>
    </citation>
    <scope>NUCLEOTIDE SEQUENCE [LARGE SCALE GENOMIC DNA]</scope>
    <source>
        <strain evidence="1 2">AU10664</strain>
        <plasmid evidence="1 2">unnamed1</plasmid>
    </source>
</reference>
<dbReference type="Proteomes" id="UP000091926">
    <property type="component" value="Plasmid unnamed1"/>
</dbReference>
<gene>
    <name evidence="1" type="ORF">BAU07_26460</name>
</gene>
<keyword evidence="1" id="KW-0614">Plasmid</keyword>
<dbReference type="AlphaFoldDB" id="A0A193GL97"/>
<name>A0A193GL97_9BORD</name>
<proteinExistence type="predicted"/>
<geneLocation type="plasmid" evidence="1 2">
    <name>unnamed1</name>
</geneLocation>
<accession>A0A193GL97</accession>
<evidence type="ECO:0000313" key="2">
    <source>
        <dbReference type="Proteomes" id="UP000091926"/>
    </source>
</evidence>
<protein>
    <submittedName>
        <fullName evidence="1">Uncharacterized protein</fullName>
    </submittedName>
</protein>
<dbReference type="KEGG" id="bfz:BAU07_26460"/>
<sequence>MEPDRKCPTPVYQPFLKELVIADLQDAERSGAFDRDVLLFAQDGYVMRVLAECRDRLAEAFTAANGDSEDPEERSSRKRSAVIAAVLELYARLKEEGDETTGVRGYAGAAAVFLNGAIVDYETYLRDVAQHLEQSVQVGHTPDVGWLAGHTYAVLARASRTIETVEAALGVEAGCRAETLISAGVRAIGSAGQDSVSAALGKQLWRTVEAIDRAPQTHVMNAEETLASTAVLDDVWDIAPAERQEFEP</sequence>
<dbReference type="EMBL" id="CP016173">
    <property type="protein sequence ID" value="ANN80867.1"/>
    <property type="molecule type" value="Genomic_DNA"/>
</dbReference>